<feature type="region of interest" description="Disordered" evidence="1">
    <location>
        <begin position="1"/>
        <end position="42"/>
    </location>
</feature>
<gene>
    <name evidence="2" type="ORF">C1H46_037912</name>
</gene>
<dbReference type="AlphaFoldDB" id="A0A540KQP8"/>
<sequence>MVGPAKNGRVRHAFSVVNGGQELGPSSAPVSNAGSESGGIEFTREDVDALLNERPKRKDRFSLKVSAFTY</sequence>
<proteinExistence type="predicted"/>
<evidence type="ECO:0000313" key="3">
    <source>
        <dbReference type="Proteomes" id="UP000315295"/>
    </source>
</evidence>
<reference evidence="2 3" key="1">
    <citation type="journal article" date="2019" name="G3 (Bethesda)">
        <title>Sequencing of a Wild Apple (Malus baccata) Genome Unravels the Differences Between Cultivated and Wild Apple Species Regarding Disease Resistance and Cold Tolerance.</title>
        <authorList>
            <person name="Chen X."/>
        </authorList>
    </citation>
    <scope>NUCLEOTIDE SEQUENCE [LARGE SCALE GENOMIC DNA]</scope>
    <source>
        <strain evidence="3">cv. Shandingzi</strain>
        <tissue evidence="2">Leaves</tissue>
    </source>
</reference>
<organism evidence="2 3">
    <name type="scientific">Malus baccata</name>
    <name type="common">Siberian crab apple</name>
    <name type="synonym">Pyrus baccata</name>
    <dbReference type="NCBI Taxonomy" id="106549"/>
    <lineage>
        <taxon>Eukaryota</taxon>
        <taxon>Viridiplantae</taxon>
        <taxon>Streptophyta</taxon>
        <taxon>Embryophyta</taxon>
        <taxon>Tracheophyta</taxon>
        <taxon>Spermatophyta</taxon>
        <taxon>Magnoliopsida</taxon>
        <taxon>eudicotyledons</taxon>
        <taxon>Gunneridae</taxon>
        <taxon>Pentapetalae</taxon>
        <taxon>rosids</taxon>
        <taxon>fabids</taxon>
        <taxon>Rosales</taxon>
        <taxon>Rosaceae</taxon>
        <taxon>Amygdaloideae</taxon>
        <taxon>Maleae</taxon>
        <taxon>Malus</taxon>
    </lineage>
</organism>
<comment type="caution">
    <text evidence="2">The sequence shown here is derived from an EMBL/GenBank/DDBJ whole genome shotgun (WGS) entry which is preliminary data.</text>
</comment>
<dbReference type="EMBL" id="VIEB01001025">
    <property type="protein sequence ID" value="TQD76540.1"/>
    <property type="molecule type" value="Genomic_DNA"/>
</dbReference>
<accession>A0A540KQP8</accession>
<protein>
    <submittedName>
        <fullName evidence="2">Uncharacterized protein</fullName>
    </submittedName>
</protein>
<dbReference type="Proteomes" id="UP000315295">
    <property type="component" value="Unassembled WGS sequence"/>
</dbReference>
<keyword evidence="3" id="KW-1185">Reference proteome</keyword>
<name>A0A540KQP8_MALBA</name>
<evidence type="ECO:0000256" key="1">
    <source>
        <dbReference type="SAM" id="MobiDB-lite"/>
    </source>
</evidence>
<evidence type="ECO:0000313" key="2">
    <source>
        <dbReference type="EMBL" id="TQD76540.1"/>
    </source>
</evidence>
<dbReference type="STRING" id="106549.A0A540KQP8"/>